<reference evidence="1" key="1">
    <citation type="submission" date="2023-05" db="EMBL/GenBank/DDBJ databases">
        <title>Colonisation of extended spectrum b-lactamase- and carbapenemase-producing bacteria on hospital surfaces from low- and middle-income countries.</title>
        <authorList>
            <person name="Nieto-Rosado M."/>
            <person name="Sands K."/>
            <person name="Iregbu K."/>
            <person name="Zahra R."/>
            <person name="Mazarati J.B."/>
            <person name="Mehtar S."/>
            <person name="Barnards-Group B."/>
            <person name="Walsh T.R."/>
        </authorList>
    </citation>
    <scope>NUCLEOTIDE SEQUENCE</scope>
    <source>
        <strain evidence="1">PP-E493</strain>
    </source>
</reference>
<name>A0AAE4Q330_9GAMM</name>
<gene>
    <name evidence="1" type="ORF">QM089_22510</name>
</gene>
<accession>A0AAE4Q330</accession>
<dbReference type="RefSeq" id="WP_041413303.1">
    <property type="nucleotide sequence ID" value="NZ_JASGOQ010000002.1"/>
</dbReference>
<comment type="caution">
    <text evidence="1">The sequence shown here is derived from an EMBL/GenBank/DDBJ whole genome shotgun (WGS) entry which is preliminary data.</text>
</comment>
<dbReference type="EMBL" id="JASGOQ010000002">
    <property type="protein sequence ID" value="MDV5392970.1"/>
    <property type="molecule type" value="Genomic_DNA"/>
</dbReference>
<dbReference type="AlphaFoldDB" id="A0AAE4Q330"/>
<organism evidence="1 2">
    <name type="scientific">Shewanella xiamenensis</name>
    <dbReference type="NCBI Taxonomy" id="332186"/>
    <lineage>
        <taxon>Bacteria</taxon>
        <taxon>Pseudomonadati</taxon>
        <taxon>Pseudomonadota</taxon>
        <taxon>Gammaproteobacteria</taxon>
        <taxon>Alteromonadales</taxon>
        <taxon>Shewanellaceae</taxon>
        <taxon>Shewanella</taxon>
    </lineage>
</organism>
<dbReference type="Proteomes" id="UP001187859">
    <property type="component" value="Unassembled WGS sequence"/>
</dbReference>
<sequence length="87" mass="9818">MLSVLHINDLYIVLENLTSNRIPATYISEFLPEAKMPAIVYLIDRGRLVKLCRERGQIVGFEACSVSQFSWMHTMIAATTTNQVACL</sequence>
<evidence type="ECO:0000313" key="1">
    <source>
        <dbReference type="EMBL" id="MDV5392970.1"/>
    </source>
</evidence>
<protein>
    <submittedName>
        <fullName evidence="1">Uncharacterized protein</fullName>
    </submittedName>
</protein>
<proteinExistence type="predicted"/>
<evidence type="ECO:0000313" key="2">
    <source>
        <dbReference type="Proteomes" id="UP001187859"/>
    </source>
</evidence>